<dbReference type="Pfam" id="PF00990">
    <property type="entry name" value="GGDEF"/>
    <property type="match status" value="1"/>
</dbReference>
<dbReference type="RefSeq" id="WP_307285515.1">
    <property type="nucleotide sequence ID" value="NZ_JAUSVX010000028.1"/>
</dbReference>
<dbReference type="InterPro" id="IPR035965">
    <property type="entry name" value="PAS-like_dom_sf"/>
</dbReference>
<evidence type="ECO:0000313" key="3">
    <source>
        <dbReference type="Proteomes" id="UP001242480"/>
    </source>
</evidence>
<dbReference type="InterPro" id="IPR043128">
    <property type="entry name" value="Rev_trsase/Diguanyl_cyclase"/>
</dbReference>
<keyword evidence="3" id="KW-1185">Reference proteome</keyword>
<gene>
    <name evidence="2" type="ORF">QO011_008021</name>
</gene>
<name>A0ABU0JL19_9HYPH</name>
<dbReference type="Gene3D" id="3.30.70.270">
    <property type="match status" value="1"/>
</dbReference>
<dbReference type="SMART" id="SM00267">
    <property type="entry name" value="GGDEF"/>
    <property type="match status" value="1"/>
</dbReference>
<dbReference type="SUPFAM" id="SSF55073">
    <property type="entry name" value="Nucleotide cyclase"/>
    <property type="match status" value="1"/>
</dbReference>
<dbReference type="Gene3D" id="3.30.450.20">
    <property type="entry name" value="PAS domain"/>
    <property type="match status" value="1"/>
</dbReference>
<accession>A0ABU0JL19</accession>
<dbReference type="NCBIfam" id="TIGR00254">
    <property type="entry name" value="GGDEF"/>
    <property type="match status" value="1"/>
</dbReference>
<dbReference type="PANTHER" id="PTHR44757">
    <property type="entry name" value="DIGUANYLATE CYCLASE DGCP"/>
    <property type="match status" value="1"/>
</dbReference>
<feature type="domain" description="GGDEF" evidence="1">
    <location>
        <begin position="171"/>
        <end position="300"/>
    </location>
</feature>
<evidence type="ECO:0000259" key="1">
    <source>
        <dbReference type="PROSITE" id="PS50887"/>
    </source>
</evidence>
<dbReference type="CDD" id="cd01949">
    <property type="entry name" value="GGDEF"/>
    <property type="match status" value="1"/>
</dbReference>
<dbReference type="Proteomes" id="UP001242480">
    <property type="component" value="Unassembled WGS sequence"/>
</dbReference>
<protein>
    <submittedName>
        <fullName evidence="2">Diguanylate cyclase (GGDEF)-like protein</fullName>
    </submittedName>
</protein>
<dbReference type="PROSITE" id="PS50887">
    <property type="entry name" value="GGDEF"/>
    <property type="match status" value="1"/>
</dbReference>
<dbReference type="InterPro" id="IPR052155">
    <property type="entry name" value="Biofilm_reg_signaling"/>
</dbReference>
<dbReference type="PANTHER" id="PTHR44757:SF2">
    <property type="entry name" value="BIOFILM ARCHITECTURE MAINTENANCE PROTEIN MBAA"/>
    <property type="match status" value="1"/>
</dbReference>
<dbReference type="InterPro" id="IPR029787">
    <property type="entry name" value="Nucleotide_cyclase"/>
</dbReference>
<proteinExistence type="predicted"/>
<comment type="caution">
    <text evidence="2">The sequence shown here is derived from an EMBL/GenBank/DDBJ whole genome shotgun (WGS) entry which is preliminary data.</text>
</comment>
<reference evidence="2 3" key="1">
    <citation type="submission" date="2023-07" db="EMBL/GenBank/DDBJ databases">
        <title>Genomic Encyclopedia of Type Strains, Phase IV (KMG-IV): sequencing the most valuable type-strain genomes for metagenomic binning, comparative biology and taxonomic classification.</title>
        <authorList>
            <person name="Goeker M."/>
        </authorList>
    </citation>
    <scope>NUCLEOTIDE SEQUENCE [LARGE SCALE GENOMIC DNA]</scope>
    <source>
        <strain evidence="2 3">DSM 19619</strain>
    </source>
</reference>
<dbReference type="InterPro" id="IPR000160">
    <property type="entry name" value="GGDEF_dom"/>
</dbReference>
<organism evidence="2 3">
    <name type="scientific">Labrys wisconsinensis</name>
    <dbReference type="NCBI Taxonomy" id="425677"/>
    <lineage>
        <taxon>Bacteria</taxon>
        <taxon>Pseudomonadati</taxon>
        <taxon>Pseudomonadota</taxon>
        <taxon>Alphaproteobacteria</taxon>
        <taxon>Hyphomicrobiales</taxon>
        <taxon>Xanthobacteraceae</taxon>
        <taxon>Labrys</taxon>
    </lineage>
</organism>
<dbReference type="SUPFAM" id="SSF55785">
    <property type="entry name" value="PYP-like sensor domain (PAS domain)"/>
    <property type="match status" value="1"/>
</dbReference>
<sequence>MASAVGGGDERSARRLKQLYDEAAQLARIGAWQCVLDGEHLTWTDGVYDLFELPRGAKLDRADIVDMYDPRSRREMESLRAEAVRSGHGFTLDAQIETAHHATRWMRLTVGVECAAGRSIRIFGTKQDVTHERALWDRLRQLAECDALTGLANRGVFEARYDELVRSDAGNPMALALVDLDRFKAINDLYGHAAGDECLRQIAERLPRAFGGASLIARIGGDEFAVLMTGSVAADLPRALATLCRPVFWHDVRIEIGVSIGLAHARRWPWAQASALFAEADAALYAAKAGGRGMACVFGEGAGLRHDLITTVRPPPAAHRAVG</sequence>
<evidence type="ECO:0000313" key="2">
    <source>
        <dbReference type="EMBL" id="MDQ0474979.1"/>
    </source>
</evidence>
<dbReference type="EMBL" id="JAUSVX010000028">
    <property type="protein sequence ID" value="MDQ0474979.1"/>
    <property type="molecule type" value="Genomic_DNA"/>
</dbReference>